<accession>A0ABV7P9X9</accession>
<evidence type="ECO:0000313" key="2">
    <source>
        <dbReference type="EMBL" id="MFC3454840.1"/>
    </source>
</evidence>
<keyword evidence="1" id="KW-0732">Signal</keyword>
<name>A0ABV7P9X9_9PSEU</name>
<proteinExistence type="predicted"/>
<dbReference type="InterPro" id="IPR036444">
    <property type="entry name" value="PLipase_A2_dom_sf"/>
</dbReference>
<dbReference type="Proteomes" id="UP001595645">
    <property type="component" value="Unassembled WGS sequence"/>
</dbReference>
<evidence type="ECO:0008006" key="4">
    <source>
        <dbReference type="Google" id="ProtNLM"/>
    </source>
</evidence>
<feature type="signal peptide" evidence="1">
    <location>
        <begin position="1"/>
        <end position="38"/>
    </location>
</feature>
<dbReference type="RefSeq" id="WP_378244719.1">
    <property type="nucleotide sequence ID" value="NZ_JBHRWK010000074.1"/>
</dbReference>
<feature type="chain" id="PRO_5045180171" description="Phospholipase" evidence="1">
    <location>
        <begin position="39"/>
        <end position="139"/>
    </location>
</feature>
<dbReference type="EMBL" id="JBHRWK010000074">
    <property type="protein sequence ID" value="MFC3454840.1"/>
    <property type="molecule type" value="Genomic_DNA"/>
</dbReference>
<reference evidence="3" key="1">
    <citation type="journal article" date="2019" name="Int. J. Syst. Evol. Microbiol.">
        <title>The Global Catalogue of Microorganisms (GCM) 10K type strain sequencing project: providing services to taxonomists for standard genome sequencing and annotation.</title>
        <authorList>
            <consortium name="The Broad Institute Genomics Platform"/>
            <consortium name="The Broad Institute Genome Sequencing Center for Infectious Disease"/>
            <person name="Wu L."/>
            <person name="Ma J."/>
        </authorList>
    </citation>
    <scope>NUCLEOTIDE SEQUENCE [LARGE SCALE GENOMIC DNA]</scope>
    <source>
        <strain evidence="3">CGMCC 4.7676</strain>
    </source>
</reference>
<sequence length="139" mass="15015">MAEPKSSQPRTKSRLRRGAVALAVAAGALPFLAGTALAAASVPIPSNYVYDPNRGAWHDYCTLSPDKPVVPPWGQVDFRGPCANHDMCEEGGGKNTLRCDDLFFRLMHQQCDHTFGTGPARGPCDFIADTYYNAVRSTG</sequence>
<organism evidence="2 3">
    <name type="scientific">Amycolatopsis speibonae</name>
    <dbReference type="NCBI Taxonomy" id="1450224"/>
    <lineage>
        <taxon>Bacteria</taxon>
        <taxon>Bacillati</taxon>
        <taxon>Actinomycetota</taxon>
        <taxon>Actinomycetes</taxon>
        <taxon>Pseudonocardiales</taxon>
        <taxon>Pseudonocardiaceae</taxon>
        <taxon>Amycolatopsis</taxon>
    </lineage>
</organism>
<comment type="caution">
    <text evidence="2">The sequence shown here is derived from an EMBL/GenBank/DDBJ whole genome shotgun (WGS) entry which is preliminary data.</text>
</comment>
<evidence type="ECO:0000313" key="3">
    <source>
        <dbReference type="Proteomes" id="UP001595645"/>
    </source>
</evidence>
<dbReference type="SUPFAM" id="SSF48619">
    <property type="entry name" value="Phospholipase A2, PLA2"/>
    <property type="match status" value="1"/>
</dbReference>
<protein>
    <recommendedName>
        <fullName evidence="4">Phospholipase</fullName>
    </recommendedName>
</protein>
<dbReference type="Gene3D" id="1.20.90.10">
    <property type="entry name" value="Phospholipase A2 domain"/>
    <property type="match status" value="1"/>
</dbReference>
<keyword evidence="3" id="KW-1185">Reference proteome</keyword>
<gene>
    <name evidence="2" type="ORF">ACFOSH_35860</name>
</gene>
<evidence type="ECO:0000256" key="1">
    <source>
        <dbReference type="SAM" id="SignalP"/>
    </source>
</evidence>